<dbReference type="PANTHER" id="PTHR45617">
    <property type="entry name" value="LEUCINE RICH REPEAT FAMILY PROTEIN"/>
    <property type="match status" value="1"/>
</dbReference>
<reference evidence="3" key="1">
    <citation type="journal article" date="2016" name="Insect Biochem. Mol. Biol.">
        <title>Multifaceted biological insights from a draft genome sequence of the tobacco hornworm moth, Manduca sexta.</title>
        <authorList>
            <person name="Kanost M.R."/>
            <person name="Arrese E.L."/>
            <person name="Cao X."/>
            <person name="Chen Y.R."/>
            <person name="Chellapilla S."/>
            <person name="Goldsmith M.R."/>
            <person name="Grosse-Wilde E."/>
            <person name="Heckel D.G."/>
            <person name="Herndon N."/>
            <person name="Jiang H."/>
            <person name="Papanicolaou A."/>
            <person name="Qu J."/>
            <person name="Soulages J.L."/>
            <person name="Vogel H."/>
            <person name="Walters J."/>
            <person name="Waterhouse R.M."/>
            <person name="Ahn S.J."/>
            <person name="Almeida F.C."/>
            <person name="An C."/>
            <person name="Aqrawi P."/>
            <person name="Bretschneider A."/>
            <person name="Bryant W.B."/>
            <person name="Bucks S."/>
            <person name="Chao H."/>
            <person name="Chevignon G."/>
            <person name="Christen J.M."/>
            <person name="Clarke D.F."/>
            <person name="Dittmer N.T."/>
            <person name="Ferguson L.C.F."/>
            <person name="Garavelou S."/>
            <person name="Gordon K.H.J."/>
            <person name="Gunaratna R.T."/>
            <person name="Han Y."/>
            <person name="Hauser F."/>
            <person name="He Y."/>
            <person name="Heidel-Fischer H."/>
            <person name="Hirsh A."/>
            <person name="Hu Y."/>
            <person name="Jiang H."/>
            <person name="Kalra D."/>
            <person name="Klinner C."/>
            <person name="Konig C."/>
            <person name="Kovar C."/>
            <person name="Kroll A.R."/>
            <person name="Kuwar S.S."/>
            <person name="Lee S.L."/>
            <person name="Lehman R."/>
            <person name="Li K."/>
            <person name="Li Z."/>
            <person name="Liang H."/>
            <person name="Lovelace S."/>
            <person name="Lu Z."/>
            <person name="Mansfield J.H."/>
            <person name="McCulloch K.J."/>
            <person name="Mathew T."/>
            <person name="Morton B."/>
            <person name="Muzny D.M."/>
            <person name="Neunemann D."/>
            <person name="Ongeri F."/>
            <person name="Pauchet Y."/>
            <person name="Pu L.L."/>
            <person name="Pyrousis I."/>
            <person name="Rao X.J."/>
            <person name="Redding A."/>
            <person name="Roesel C."/>
            <person name="Sanchez-Gracia A."/>
            <person name="Schaack S."/>
            <person name="Shukla A."/>
            <person name="Tetreau G."/>
            <person name="Wang Y."/>
            <person name="Xiong G.H."/>
            <person name="Traut W."/>
            <person name="Walsh T.K."/>
            <person name="Worley K.C."/>
            <person name="Wu D."/>
            <person name="Wu W."/>
            <person name="Wu Y.Q."/>
            <person name="Zhang X."/>
            <person name="Zou Z."/>
            <person name="Zucker H."/>
            <person name="Briscoe A.D."/>
            <person name="Burmester T."/>
            <person name="Clem R.J."/>
            <person name="Feyereisen R."/>
            <person name="Grimmelikhuijzen C.J.P."/>
            <person name="Hamodrakas S.J."/>
            <person name="Hansson B.S."/>
            <person name="Huguet E."/>
            <person name="Jermiin L.S."/>
            <person name="Lan Q."/>
            <person name="Lehman H.K."/>
            <person name="Lorenzen M."/>
            <person name="Merzendorfer H."/>
            <person name="Michalopoulos I."/>
            <person name="Morton D.B."/>
            <person name="Muthukrishnan S."/>
            <person name="Oakeshott J.G."/>
            <person name="Palmer W."/>
            <person name="Park Y."/>
            <person name="Passarelli A.L."/>
            <person name="Rozas J."/>
            <person name="Schwartz L.M."/>
            <person name="Smith W."/>
            <person name="Southgate A."/>
            <person name="Vilcinskas A."/>
            <person name="Vogt R."/>
            <person name="Wang P."/>
            <person name="Werren J."/>
            <person name="Yu X.Q."/>
            <person name="Zhou J.J."/>
            <person name="Brown S.J."/>
            <person name="Scherer S.E."/>
            <person name="Richards S."/>
            <person name="Blissard G.W."/>
        </authorList>
    </citation>
    <scope>NUCLEOTIDE SEQUENCE</scope>
</reference>
<dbReference type="PANTHER" id="PTHR45617:SF181">
    <property type="entry name" value="LP04042P"/>
    <property type="match status" value="1"/>
</dbReference>
<keyword evidence="4" id="KW-1185">Reference proteome</keyword>
<evidence type="ECO:0000256" key="1">
    <source>
        <dbReference type="ARBA" id="ARBA00022614"/>
    </source>
</evidence>
<keyword evidence="2" id="KW-0677">Repeat</keyword>
<dbReference type="SMART" id="SM00369">
    <property type="entry name" value="LRR_TYP"/>
    <property type="match status" value="14"/>
</dbReference>
<dbReference type="FunFam" id="3.80.10.10:FF:001164">
    <property type="entry name" value="GH01279p"/>
    <property type="match status" value="1"/>
</dbReference>
<accession>A0A922CWH8</accession>
<proteinExistence type="predicted"/>
<dbReference type="InterPro" id="IPR003591">
    <property type="entry name" value="Leu-rich_rpt_typical-subtyp"/>
</dbReference>
<organism evidence="3 4">
    <name type="scientific">Manduca sexta</name>
    <name type="common">Tobacco hawkmoth</name>
    <name type="synonym">Tobacco hornworm</name>
    <dbReference type="NCBI Taxonomy" id="7130"/>
    <lineage>
        <taxon>Eukaryota</taxon>
        <taxon>Metazoa</taxon>
        <taxon>Ecdysozoa</taxon>
        <taxon>Arthropoda</taxon>
        <taxon>Hexapoda</taxon>
        <taxon>Insecta</taxon>
        <taxon>Pterygota</taxon>
        <taxon>Neoptera</taxon>
        <taxon>Endopterygota</taxon>
        <taxon>Lepidoptera</taxon>
        <taxon>Glossata</taxon>
        <taxon>Ditrysia</taxon>
        <taxon>Bombycoidea</taxon>
        <taxon>Sphingidae</taxon>
        <taxon>Sphinginae</taxon>
        <taxon>Sphingini</taxon>
        <taxon>Manduca</taxon>
    </lineage>
</organism>
<dbReference type="PROSITE" id="PS51450">
    <property type="entry name" value="LRR"/>
    <property type="match status" value="12"/>
</dbReference>
<protein>
    <submittedName>
        <fullName evidence="3">Uncharacterized protein</fullName>
    </submittedName>
</protein>
<dbReference type="Pfam" id="PF13855">
    <property type="entry name" value="LRR_8"/>
    <property type="match status" value="5"/>
</dbReference>
<dbReference type="AlphaFoldDB" id="A0A922CWH8"/>
<comment type="caution">
    <text evidence="3">The sequence shown here is derived from an EMBL/GenBank/DDBJ whole genome shotgun (WGS) entry which is preliminary data.</text>
</comment>
<evidence type="ECO:0000256" key="2">
    <source>
        <dbReference type="ARBA" id="ARBA00022737"/>
    </source>
</evidence>
<evidence type="ECO:0000313" key="3">
    <source>
        <dbReference type="EMBL" id="KAG6460593.1"/>
    </source>
</evidence>
<dbReference type="InterPro" id="IPR001611">
    <property type="entry name" value="Leu-rich_rpt"/>
</dbReference>
<sequence>ADDAVAGVQLLSAGEDPQPGRCAYHIECMENIRGIHLHNECLESANYPVTVDLKLTNAVERFDYRIEQDFLGFITSLTISADWAETSLSLLQYTTRLQKLILSSNNIEKITGKPFYFLNNLESLDLSNNQLTNVDELFQFELHPNKLFKLSLAYNRIEELPGDVFEELTSLIELDLSYNKINNINEEPFSNLTSLETLRLNNNLIKNLNGAVNNLHILKNLYLRDNQIQNIDVQSLKIITHLETFDVSRNQLEKINSIVFLRHWKHLGGKKICKIILSDNHINVLPNTSKEISARYTRSARPYSVDVLTEVDLSNNEISDIEYNAFQSLFKMISLDLSRNKIIDFVVNADDLEHVKYLNLSGNYIVRLYFESFSAMKNLQNLDLSHNYLDYIPDQTFTNTYNLKNVNMTYNEIAIIKNLHIKMFHPEGGVLDLSNNGLNQLKIPFGQGLRLTILKLHSNNISIPSLIDLIHQTDLMTLDLSKNMIIELNNTSLRLPVNLLSLDLRNKIIDFVVNADDLEHVKYLNLSGNYIVRLYFESFSAMKNLQNLDLSHNYLDYIPDQTFTNTYNLKNVNMTYNEIAIIKNLHIKMFHPEGGVLDLSNNGLNQLKIPFGQGLRLTILKLHSNNISIPSLIDLIHQTDLMTLDLSKNMIIELNNTSLRLPVNLLSLDLSCNMIRSIGPSTFHRMGHLKTLRLSRNKLSTIEYGAFQGLTVLQNLDLSFNEIKFLDSKLLMDLKLLSVLSLRSNGMLYLNYKSWYGHKHDLKVFVDGNFLTCEWLVSALNNFNNGFSKMRPAALVVPALGNSVEGIPCVSENKESEKLTDISSKSLMDDDRLLVTSQKILEAVREQTYYLRKYSHIWPSIFKDTENEPDKKW</sequence>
<name>A0A922CWH8_MANSE</name>
<gene>
    <name evidence="3" type="ORF">O3G_MSEX012089</name>
</gene>
<dbReference type="SMART" id="SM00365">
    <property type="entry name" value="LRR_SD22"/>
    <property type="match status" value="12"/>
</dbReference>
<reference evidence="3" key="2">
    <citation type="submission" date="2020-12" db="EMBL/GenBank/DDBJ databases">
        <authorList>
            <person name="Kanost M."/>
        </authorList>
    </citation>
    <scope>NUCLEOTIDE SEQUENCE</scope>
</reference>
<dbReference type="Proteomes" id="UP000791440">
    <property type="component" value="Unassembled WGS sequence"/>
</dbReference>
<dbReference type="Pfam" id="PF00560">
    <property type="entry name" value="LRR_1"/>
    <property type="match status" value="1"/>
</dbReference>
<feature type="non-terminal residue" evidence="3">
    <location>
        <position position="1"/>
    </location>
</feature>
<dbReference type="EMBL" id="JH668684">
    <property type="protein sequence ID" value="KAG6460593.1"/>
    <property type="molecule type" value="Genomic_DNA"/>
</dbReference>
<evidence type="ECO:0000313" key="4">
    <source>
        <dbReference type="Proteomes" id="UP000791440"/>
    </source>
</evidence>
<keyword evidence="1" id="KW-0433">Leucine-rich repeat</keyword>